<dbReference type="GO" id="GO:0003735">
    <property type="term" value="F:structural constituent of ribosome"/>
    <property type="evidence" value="ECO:0007669"/>
    <property type="project" value="UniProtKB-UniRule"/>
</dbReference>
<evidence type="ECO:0000256" key="7">
    <source>
        <dbReference type="HAMAP-Rule" id="MF_01369"/>
    </source>
</evidence>
<dbReference type="HAMAP" id="MF_01369_B">
    <property type="entry name" value="Ribosomal_uL23_B"/>
    <property type="match status" value="1"/>
</dbReference>
<gene>
    <name evidence="7" type="primary">rpl23</name>
</gene>
<dbReference type="PANTHER" id="PTHR11620">
    <property type="entry name" value="60S RIBOSOMAL PROTEIN L23A"/>
    <property type="match status" value="1"/>
</dbReference>
<dbReference type="AlphaFoldDB" id="A0A1L2JJX8"/>
<dbReference type="Gene3D" id="3.30.70.330">
    <property type="match status" value="1"/>
</dbReference>
<dbReference type="GO" id="GO:0019843">
    <property type="term" value="F:rRNA binding"/>
    <property type="evidence" value="ECO:0007669"/>
    <property type="project" value="UniProtKB-UniRule"/>
</dbReference>
<comment type="similarity">
    <text evidence="1 7 8">Belongs to the universal ribosomal protein uL23 family.</text>
</comment>
<evidence type="ECO:0000256" key="8">
    <source>
        <dbReference type="RuleBase" id="RU003934"/>
    </source>
</evidence>
<dbReference type="EMBL" id="KX764919">
    <property type="protein sequence ID" value="AOZ56006.1"/>
    <property type="molecule type" value="Genomic_DNA"/>
</dbReference>
<accession>A0A1L2JJX8</accession>
<reference evidence="9" key="1">
    <citation type="journal article" date="2017" name="Nature">
        <title>Metagenomic exploration of ASGARD archaea illuminates the origin of cellular complexity in eukaryotes.</title>
        <authorList>
            <person name="Zaremba-Niedzwiedzka K."/>
            <person name="Caceres E.F."/>
            <person name="Saw J.H.W."/>
            <person name="Backstrom D."/>
            <person name="Juzokaite L."/>
            <person name="Vancaester E."/>
            <person name="Seitz K.W."/>
            <person name="Anantharaman K."/>
            <person name="Starnawski P."/>
            <person name="Kjeldsen K.U."/>
            <person name="Stott M.B."/>
            <person name="Nunoura T."/>
            <person name="Banfield J.F."/>
            <person name="Schramm A."/>
            <person name="Baker B.J."/>
            <person name="Spang A."/>
            <person name="Ettema T.J.G."/>
        </authorList>
    </citation>
    <scope>NUCLEOTIDE SEQUENCE</scope>
    <source>
        <strain evidence="9">TIV_3</strain>
    </source>
</reference>
<keyword evidence="3 7" id="KW-0694">RNA-binding</keyword>
<evidence type="ECO:0000256" key="2">
    <source>
        <dbReference type="ARBA" id="ARBA00022730"/>
    </source>
</evidence>
<organism evidence="9">
    <name type="scientific">uncultured korarchaeote</name>
    <dbReference type="NCBI Taxonomy" id="161241"/>
    <lineage>
        <taxon>Archaea</taxon>
        <taxon>Thermoproteota</taxon>
        <taxon>environmental samples</taxon>
    </lineage>
</organism>
<dbReference type="HAMAP" id="MF_01369_A">
    <property type="entry name" value="Ribosomal_uL23_A"/>
    <property type="match status" value="1"/>
</dbReference>
<evidence type="ECO:0000256" key="4">
    <source>
        <dbReference type="ARBA" id="ARBA00022980"/>
    </source>
</evidence>
<dbReference type="InterPro" id="IPR012678">
    <property type="entry name" value="Ribosomal_uL23/eL15/eS24_sf"/>
</dbReference>
<dbReference type="GO" id="GO:1990904">
    <property type="term" value="C:ribonucleoprotein complex"/>
    <property type="evidence" value="ECO:0007669"/>
    <property type="project" value="UniProtKB-KW"/>
</dbReference>
<dbReference type="SUPFAM" id="SSF54189">
    <property type="entry name" value="Ribosomal proteins S24e, L23 and L15e"/>
    <property type="match status" value="1"/>
</dbReference>
<dbReference type="InterPro" id="IPR001014">
    <property type="entry name" value="Ribosomal_uL23_CS"/>
</dbReference>
<dbReference type="InterPro" id="IPR012677">
    <property type="entry name" value="Nucleotide-bd_a/b_plait_sf"/>
</dbReference>
<evidence type="ECO:0000256" key="5">
    <source>
        <dbReference type="ARBA" id="ARBA00023274"/>
    </source>
</evidence>
<dbReference type="NCBIfam" id="NF011118">
    <property type="entry name" value="PRK14548.1"/>
    <property type="match status" value="1"/>
</dbReference>
<dbReference type="Pfam" id="PF00276">
    <property type="entry name" value="Ribosomal_L23"/>
    <property type="match status" value="1"/>
</dbReference>
<evidence type="ECO:0000256" key="6">
    <source>
        <dbReference type="ARBA" id="ARBA00063905"/>
    </source>
</evidence>
<dbReference type="FunFam" id="3.30.70.330:FF:001084">
    <property type="entry name" value="50S ribosomal protein L23"/>
    <property type="match status" value="1"/>
</dbReference>
<evidence type="ECO:0000313" key="9">
    <source>
        <dbReference type="EMBL" id="AOZ56006.1"/>
    </source>
</evidence>
<protein>
    <recommendedName>
        <fullName evidence="7">Large ribosomal subunit protein uL23</fullName>
    </recommendedName>
</protein>
<dbReference type="InterPro" id="IPR019985">
    <property type="entry name" value="Ribosomal_uL23"/>
</dbReference>
<dbReference type="GO" id="GO:0006412">
    <property type="term" value="P:translation"/>
    <property type="evidence" value="ECO:0007669"/>
    <property type="project" value="UniProtKB-UniRule"/>
</dbReference>
<evidence type="ECO:0000256" key="3">
    <source>
        <dbReference type="ARBA" id="ARBA00022884"/>
    </source>
</evidence>
<dbReference type="InterPro" id="IPR013025">
    <property type="entry name" value="Ribosomal_uL23-like"/>
</dbReference>
<comment type="subunit">
    <text evidence="6 7">Part of the 50S ribosomal subunit. Contacts protein L29.</text>
</comment>
<proteinExistence type="inferred from homology"/>
<keyword evidence="4 7" id="KW-0689">Ribosomal protein</keyword>
<keyword evidence="5 7" id="KW-0687">Ribonucleoprotein</keyword>
<dbReference type="PROSITE" id="PS00050">
    <property type="entry name" value="RIBOSOMAL_L23"/>
    <property type="match status" value="1"/>
</dbReference>
<dbReference type="GO" id="GO:0005840">
    <property type="term" value="C:ribosome"/>
    <property type="evidence" value="ECO:0007669"/>
    <property type="project" value="UniProtKB-UniRule"/>
</dbReference>
<keyword evidence="2 7" id="KW-0699">rRNA-binding</keyword>
<evidence type="ECO:0000256" key="1">
    <source>
        <dbReference type="ARBA" id="ARBA00006700"/>
    </source>
</evidence>
<dbReference type="NCBIfam" id="TIGR03636">
    <property type="entry name" value="uL23_arch"/>
    <property type="match status" value="1"/>
</dbReference>
<comment type="function">
    <text evidence="7">Binds to 23S rRNA. One of the proteins that surrounds the polypeptide exit tunnel on the outside of the ribosome.</text>
</comment>
<sequence length="88" mass="10107">MEKHPYDILVRPLATEKALRLMEKENKLTFYVAKWANKHQIKKAVEEAFNVKVIKVNILITPRGLKKAYVKLAPEYSASDIATRLGIL</sequence>
<name>A0A1L2JJX8_9CREN</name>